<name>A0A8H3HIU7_9AGAM</name>
<comment type="cofactor">
    <cofactor evidence="1 9">
        <name>heme</name>
        <dbReference type="ChEBI" id="CHEBI:30413"/>
    </cofactor>
</comment>
<evidence type="ECO:0000256" key="6">
    <source>
        <dbReference type="ARBA" id="ARBA00023002"/>
    </source>
</evidence>
<evidence type="ECO:0000256" key="10">
    <source>
        <dbReference type="RuleBase" id="RU000461"/>
    </source>
</evidence>
<dbReference type="InterPro" id="IPR036396">
    <property type="entry name" value="Cyt_P450_sf"/>
</dbReference>
<dbReference type="SUPFAM" id="SSF48264">
    <property type="entry name" value="Cytochrome P450"/>
    <property type="match status" value="1"/>
</dbReference>
<dbReference type="GO" id="GO:0016705">
    <property type="term" value="F:oxidoreductase activity, acting on paired donors, with incorporation or reduction of molecular oxygen"/>
    <property type="evidence" value="ECO:0007669"/>
    <property type="project" value="InterPro"/>
</dbReference>
<dbReference type="PROSITE" id="PS00086">
    <property type="entry name" value="CYTOCHROME_P450"/>
    <property type="match status" value="1"/>
</dbReference>
<dbReference type="GO" id="GO:0004497">
    <property type="term" value="F:monooxygenase activity"/>
    <property type="evidence" value="ECO:0007669"/>
    <property type="project" value="UniProtKB-KW"/>
</dbReference>
<keyword evidence="8 10" id="KW-0503">Monooxygenase</keyword>
<evidence type="ECO:0000256" key="3">
    <source>
        <dbReference type="ARBA" id="ARBA00010617"/>
    </source>
</evidence>
<keyword evidence="6 10" id="KW-0560">Oxidoreductase</keyword>
<organism evidence="12 13">
    <name type="scientific">Rhizoctonia solani</name>
    <dbReference type="NCBI Taxonomy" id="456999"/>
    <lineage>
        <taxon>Eukaryota</taxon>
        <taxon>Fungi</taxon>
        <taxon>Dikarya</taxon>
        <taxon>Basidiomycota</taxon>
        <taxon>Agaricomycotina</taxon>
        <taxon>Agaricomycetes</taxon>
        <taxon>Cantharellales</taxon>
        <taxon>Ceratobasidiaceae</taxon>
        <taxon>Rhizoctonia</taxon>
    </lineage>
</organism>
<dbReference type="GO" id="GO:0020037">
    <property type="term" value="F:heme binding"/>
    <property type="evidence" value="ECO:0007669"/>
    <property type="project" value="InterPro"/>
</dbReference>
<dbReference type="Gene3D" id="1.10.630.10">
    <property type="entry name" value="Cytochrome P450"/>
    <property type="match status" value="1"/>
</dbReference>
<dbReference type="Pfam" id="PF00067">
    <property type="entry name" value="p450"/>
    <property type="match status" value="1"/>
</dbReference>
<dbReference type="InterPro" id="IPR001128">
    <property type="entry name" value="Cyt_P450"/>
</dbReference>
<dbReference type="EMBL" id="CAJMXA010003720">
    <property type="protein sequence ID" value="CAE6513216.1"/>
    <property type="molecule type" value="Genomic_DNA"/>
</dbReference>
<feature type="chain" id="PRO_5034288304" description="O-methylsterigmatocystin oxidoreductase" evidence="11">
    <location>
        <begin position="24"/>
        <end position="499"/>
    </location>
</feature>
<evidence type="ECO:0000256" key="1">
    <source>
        <dbReference type="ARBA" id="ARBA00001971"/>
    </source>
</evidence>
<evidence type="ECO:0008006" key="14">
    <source>
        <dbReference type="Google" id="ProtNLM"/>
    </source>
</evidence>
<dbReference type="PANTHER" id="PTHR46300:SF7">
    <property type="entry name" value="P450, PUTATIVE (EUROFUNG)-RELATED"/>
    <property type="match status" value="1"/>
</dbReference>
<feature type="binding site" description="axial binding residue" evidence="9">
    <location>
        <position position="428"/>
    </location>
    <ligand>
        <name>heme</name>
        <dbReference type="ChEBI" id="CHEBI:30413"/>
    </ligand>
    <ligandPart>
        <name>Fe</name>
        <dbReference type="ChEBI" id="CHEBI:18248"/>
    </ligandPart>
</feature>
<dbReference type="Proteomes" id="UP000663853">
    <property type="component" value="Unassembled WGS sequence"/>
</dbReference>
<keyword evidence="11" id="KW-0732">Signal</keyword>
<proteinExistence type="inferred from homology"/>
<keyword evidence="7 9" id="KW-0408">Iron</keyword>
<dbReference type="PRINTS" id="PR00385">
    <property type="entry name" value="P450"/>
</dbReference>
<dbReference type="AlphaFoldDB" id="A0A8H3HIU7"/>
<evidence type="ECO:0000313" key="12">
    <source>
        <dbReference type="EMBL" id="CAE6513216.1"/>
    </source>
</evidence>
<dbReference type="InterPro" id="IPR050364">
    <property type="entry name" value="Cytochrome_P450_fung"/>
</dbReference>
<feature type="signal peptide" evidence="11">
    <location>
        <begin position="1"/>
        <end position="23"/>
    </location>
</feature>
<evidence type="ECO:0000256" key="11">
    <source>
        <dbReference type="SAM" id="SignalP"/>
    </source>
</evidence>
<keyword evidence="4 9" id="KW-0349">Heme</keyword>
<dbReference type="InterPro" id="IPR017972">
    <property type="entry name" value="Cyt_P450_CS"/>
</dbReference>
<dbReference type="GO" id="GO:0005506">
    <property type="term" value="F:iron ion binding"/>
    <property type="evidence" value="ECO:0007669"/>
    <property type="project" value="InterPro"/>
</dbReference>
<evidence type="ECO:0000256" key="9">
    <source>
        <dbReference type="PIRSR" id="PIRSR602401-1"/>
    </source>
</evidence>
<evidence type="ECO:0000313" key="13">
    <source>
        <dbReference type="Proteomes" id="UP000663853"/>
    </source>
</evidence>
<protein>
    <recommendedName>
        <fullName evidence="14">O-methylsterigmatocystin oxidoreductase</fullName>
    </recommendedName>
</protein>
<dbReference type="PRINTS" id="PR00463">
    <property type="entry name" value="EP450I"/>
</dbReference>
<evidence type="ECO:0000256" key="5">
    <source>
        <dbReference type="ARBA" id="ARBA00022723"/>
    </source>
</evidence>
<evidence type="ECO:0000256" key="8">
    <source>
        <dbReference type="ARBA" id="ARBA00023033"/>
    </source>
</evidence>
<evidence type="ECO:0000256" key="4">
    <source>
        <dbReference type="ARBA" id="ARBA00022617"/>
    </source>
</evidence>
<comment type="similarity">
    <text evidence="3 10">Belongs to the cytochrome P450 family.</text>
</comment>
<comment type="caution">
    <text evidence="12">The sequence shown here is derived from an EMBL/GenBank/DDBJ whole genome shotgun (WGS) entry which is preliminary data.</text>
</comment>
<comment type="pathway">
    <text evidence="2">Secondary metabolite biosynthesis.</text>
</comment>
<reference evidence="12" key="1">
    <citation type="submission" date="2021-01" db="EMBL/GenBank/DDBJ databases">
        <authorList>
            <person name="Kaushik A."/>
        </authorList>
    </citation>
    <scope>NUCLEOTIDE SEQUENCE</scope>
    <source>
        <strain evidence="12">AG6-10EEA</strain>
    </source>
</reference>
<accession>A0A8H3HIU7</accession>
<dbReference type="PANTHER" id="PTHR46300">
    <property type="entry name" value="P450, PUTATIVE (EUROFUNG)-RELATED-RELATED"/>
    <property type="match status" value="1"/>
</dbReference>
<keyword evidence="5 9" id="KW-0479">Metal-binding</keyword>
<evidence type="ECO:0000256" key="7">
    <source>
        <dbReference type="ARBA" id="ARBA00023004"/>
    </source>
</evidence>
<dbReference type="CDD" id="cd11065">
    <property type="entry name" value="CYP64-like"/>
    <property type="match status" value="1"/>
</dbReference>
<gene>
    <name evidence="12" type="ORF">RDB_LOCUS132446</name>
</gene>
<sequence>MWILLISITAVTIFILLKKYGNSSLPPGPPGVPLLGNALEIRDAPFLWLKLDEYAQTYGSIFTIRLLGRPAIVLSDPDIVTELFEKRAVNFANRPLFMMAKLVGWTEAILFVPYGPRLHFQSLQIQELRKLMKRLVQEPEAFLRHAHLYAGAVSIRMTYGHTVRSFDDIFMQEAEEFMKVLNEGMLLIDFAAPALMPGRWLVEMIPLLRFVPVWFPGATFKRKAKEWAESTNRHRQAPFDYVVKNLAEGTAEPSFTSKLLDPEDGREVSESEKEMIKIVASGLYAAGADTTVSLLQSFFLAMTLHPHIQPKAQAEIDAYLAFSDQACSPTRILTIADRELLPYTHAVVSELVRWHPVANTTTRYTQEDEIIGQYIIPKGTMVIGNLWSMLHKPDIYADPENFWPERFLGENPPLDPSAYAFGFGRRICPGIHIAQQSLWITISNILANFTINKLRTVDGEELTPPETYTADILSRPQPFECSIKPRSAASQSFVNEVEL</sequence>
<evidence type="ECO:0000256" key="2">
    <source>
        <dbReference type="ARBA" id="ARBA00005179"/>
    </source>
</evidence>
<dbReference type="InterPro" id="IPR002401">
    <property type="entry name" value="Cyt_P450_E_grp-I"/>
</dbReference>